<dbReference type="CDD" id="cd09272">
    <property type="entry name" value="RNase_HI_RT_Ty1"/>
    <property type="match status" value="1"/>
</dbReference>
<dbReference type="Gramene" id="Jr10_20700_p1">
    <property type="protein sequence ID" value="cds.Jr10_20700_p1"/>
    <property type="gene ID" value="Jr10_20700"/>
</dbReference>
<dbReference type="AlphaFoldDB" id="A0A833URM7"/>
<protein>
    <recommendedName>
        <fullName evidence="1">Reverse transcriptase Ty1/copia-type domain-containing protein</fullName>
    </recommendedName>
</protein>
<dbReference type="EMBL" id="LIHL02000010">
    <property type="protein sequence ID" value="KAF5459013.1"/>
    <property type="molecule type" value="Genomic_DNA"/>
</dbReference>
<organism evidence="2 3">
    <name type="scientific">Juglans regia</name>
    <name type="common">English walnut</name>
    <dbReference type="NCBI Taxonomy" id="51240"/>
    <lineage>
        <taxon>Eukaryota</taxon>
        <taxon>Viridiplantae</taxon>
        <taxon>Streptophyta</taxon>
        <taxon>Embryophyta</taxon>
        <taxon>Tracheophyta</taxon>
        <taxon>Spermatophyta</taxon>
        <taxon>Magnoliopsida</taxon>
        <taxon>eudicotyledons</taxon>
        <taxon>Gunneridae</taxon>
        <taxon>Pentapetalae</taxon>
        <taxon>rosids</taxon>
        <taxon>fabids</taxon>
        <taxon>Fagales</taxon>
        <taxon>Juglandaceae</taxon>
        <taxon>Juglans</taxon>
    </lineage>
</organism>
<dbReference type="Proteomes" id="UP000619265">
    <property type="component" value="Unassembled WGS sequence"/>
</dbReference>
<name>A0A833URM7_JUGRE</name>
<accession>A0A833URM7</accession>
<dbReference type="InterPro" id="IPR013103">
    <property type="entry name" value="RVT_2"/>
</dbReference>
<sequence>MKDLAPIHYFLGIQITQTPKGLILTQAKYARDILDRAQMSDCKPMGTPMMAKTKGLISTTPYLDPAHYRNLIGALQYLILTRPDLVYSVNFVSQFMHSPTEAHFKMVKCILRYVKGTVDLGLHFSSNSTLDLYAFSDADWAGCALTRHSTTGYCVFLGSNYISWSSKKQLNVSRSSTKAEYRAMAQTIAELTWISFLLRDLSITLHAPPMLLCDNLNALYMTVNSVFHARSKHIEIDYHYVRERVAL</sequence>
<gene>
    <name evidence="2" type="ORF">F2P56_023004</name>
</gene>
<dbReference type="InterPro" id="IPR043502">
    <property type="entry name" value="DNA/RNA_pol_sf"/>
</dbReference>
<dbReference type="PANTHER" id="PTHR11439">
    <property type="entry name" value="GAG-POL-RELATED RETROTRANSPOSON"/>
    <property type="match status" value="1"/>
</dbReference>
<reference evidence="2" key="1">
    <citation type="submission" date="2015-10" db="EMBL/GenBank/DDBJ databases">
        <authorList>
            <person name="Martinez-Garcia P.J."/>
            <person name="Crepeau M.W."/>
            <person name="Puiu D."/>
            <person name="Gonzalez-Ibeas D."/>
            <person name="Whalen J."/>
            <person name="Stevens K."/>
            <person name="Paul R."/>
            <person name="Butterfield T."/>
            <person name="Britton M."/>
            <person name="Reagan R."/>
            <person name="Chakraborty S."/>
            <person name="Walawage S.L."/>
            <person name="Vasquez-Gross H.A."/>
            <person name="Cardeno C."/>
            <person name="Famula R."/>
            <person name="Pratt K."/>
            <person name="Kuruganti S."/>
            <person name="Aradhya M.K."/>
            <person name="Leslie C.A."/>
            <person name="Dandekar A.M."/>
            <person name="Salzberg S.L."/>
            <person name="Wegrzyn J.L."/>
            <person name="Langley C.H."/>
            <person name="Neale D.B."/>
        </authorList>
    </citation>
    <scope>NUCLEOTIDE SEQUENCE</scope>
    <source>
        <tissue evidence="2">Leaves</tissue>
    </source>
</reference>
<dbReference type="SUPFAM" id="SSF56672">
    <property type="entry name" value="DNA/RNA polymerases"/>
    <property type="match status" value="1"/>
</dbReference>
<evidence type="ECO:0000313" key="3">
    <source>
        <dbReference type="Proteomes" id="UP000619265"/>
    </source>
</evidence>
<evidence type="ECO:0000313" key="2">
    <source>
        <dbReference type="EMBL" id="KAF5459013.1"/>
    </source>
</evidence>
<feature type="domain" description="Reverse transcriptase Ty1/copia-type" evidence="1">
    <location>
        <begin position="1"/>
        <end position="50"/>
    </location>
</feature>
<dbReference type="Pfam" id="PF07727">
    <property type="entry name" value="RVT_2"/>
    <property type="match status" value="1"/>
</dbReference>
<reference evidence="2" key="2">
    <citation type="submission" date="2020-03" db="EMBL/GenBank/DDBJ databases">
        <title>Walnut 2.0.</title>
        <authorList>
            <person name="Marrano A."/>
            <person name="Britton M."/>
            <person name="Zimin A.V."/>
            <person name="Zaini P.A."/>
            <person name="Workman R."/>
            <person name="Puiu D."/>
            <person name="Bianco L."/>
            <person name="Allen B.J."/>
            <person name="Troggio M."/>
            <person name="Leslie C.A."/>
            <person name="Timp W."/>
            <person name="Dendekar A."/>
            <person name="Salzberg S.L."/>
            <person name="Neale D.B."/>
        </authorList>
    </citation>
    <scope>NUCLEOTIDE SEQUENCE</scope>
    <source>
        <tissue evidence="2">Leaves</tissue>
    </source>
</reference>
<dbReference type="PANTHER" id="PTHR11439:SF524">
    <property type="entry name" value="RNA-DIRECTED DNA POLYMERASE, PROTEIN KINASE RLK-PELLE-DLSV FAMILY"/>
    <property type="match status" value="1"/>
</dbReference>
<proteinExistence type="predicted"/>
<evidence type="ECO:0000259" key="1">
    <source>
        <dbReference type="Pfam" id="PF07727"/>
    </source>
</evidence>
<comment type="caution">
    <text evidence="2">The sequence shown here is derived from an EMBL/GenBank/DDBJ whole genome shotgun (WGS) entry which is preliminary data.</text>
</comment>